<evidence type="ECO:0000256" key="8">
    <source>
        <dbReference type="ARBA" id="ARBA00022840"/>
    </source>
</evidence>
<proteinExistence type="inferred from homology"/>
<organism evidence="13 14">
    <name type="scientific">Quercus rubra</name>
    <name type="common">Northern red oak</name>
    <name type="synonym">Quercus borealis</name>
    <dbReference type="NCBI Taxonomy" id="3512"/>
    <lineage>
        <taxon>Eukaryota</taxon>
        <taxon>Viridiplantae</taxon>
        <taxon>Streptophyta</taxon>
        <taxon>Embryophyta</taxon>
        <taxon>Tracheophyta</taxon>
        <taxon>Spermatophyta</taxon>
        <taxon>Magnoliopsida</taxon>
        <taxon>eudicotyledons</taxon>
        <taxon>Gunneridae</taxon>
        <taxon>Pentapetalae</taxon>
        <taxon>rosids</taxon>
        <taxon>fabids</taxon>
        <taxon>Fagales</taxon>
        <taxon>Fagaceae</taxon>
        <taxon>Quercus</taxon>
    </lineage>
</organism>
<evidence type="ECO:0000256" key="7">
    <source>
        <dbReference type="ARBA" id="ARBA00022786"/>
    </source>
</evidence>
<evidence type="ECO:0000256" key="1">
    <source>
        <dbReference type="ARBA" id="ARBA00000900"/>
    </source>
</evidence>
<dbReference type="InterPro" id="IPR008271">
    <property type="entry name" value="Ser/Thr_kinase_AS"/>
</dbReference>
<keyword evidence="5 9" id="KW-0547">Nucleotide-binding</keyword>
<dbReference type="SUPFAM" id="SSF56112">
    <property type="entry name" value="Protein kinase-like (PK-like)"/>
    <property type="match status" value="1"/>
</dbReference>
<keyword evidence="11" id="KW-0175">Coiled coil</keyword>
<reference evidence="13 14" key="1">
    <citation type="journal article" date="2023" name="G3 (Bethesda)">
        <title>A haplotype-resolved chromosome-scale genome for Quercus rubra L. provides insights into the genetics of adaptive traits for red oak species.</title>
        <authorList>
            <person name="Kapoor B."/>
            <person name="Jenkins J."/>
            <person name="Schmutz J."/>
            <person name="Zhebentyayeva T."/>
            <person name="Kuelheim C."/>
            <person name="Coggeshall M."/>
            <person name="Heim C."/>
            <person name="Lasky J.R."/>
            <person name="Leites L."/>
            <person name="Islam-Faridi N."/>
            <person name="Romero-Severson J."/>
            <person name="DeLeo V.L."/>
            <person name="Lucas S.M."/>
            <person name="Lazic D."/>
            <person name="Gailing O."/>
            <person name="Carlson J."/>
            <person name="Staton M."/>
        </authorList>
    </citation>
    <scope>NUCLEOTIDE SEQUENCE [LARGE SCALE GENOMIC DNA]</scope>
    <source>
        <strain evidence="13">Pseudo-F2</strain>
    </source>
</reference>
<dbReference type="EMBL" id="JAXUIC010000010">
    <property type="protein sequence ID" value="KAK4568596.1"/>
    <property type="molecule type" value="Genomic_DNA"/>
</dbReference>
<comment type="caution">
    <text evidence="13">The sequence shown here is derived from an EMBL/GenBank/DDBJ whole genome shotgun (WGS) entry which is preliminary data.</text>
</comment>
<dbReference type="InterPro" id="IPR011009">
    <property type="entry name" value="Kinase-like_dom_sf"/>
</dbReference>
<name>A0AAN7IC98_QUERU</name>
<dbReference type="PANTHER" id="PTHR45647:SF100">
    <property type="entry name" value="U-BOX DOMAIN-CONTAINING PROTEIN 33"/>
    <property type="match status" value="1"/>
</dbReference>
<evidence type="ECO:0000313" key="14">
    <source>
        <dbReference type="Proteomes" id="UP001324115"/>
    </source>
</evidence>
<gene>
    <name evidence="13" type="ORF">RGQ29_004135</name>
</gene>
<dbReference type="AlphaFoldDB" id="A0AAN7IC98"/>
<dbReference type="InterPro" id="IPR000719">
    <property type="entry name" value="Prot_kinase_dom"/>
</dbReference>
<dbReference type="PROSITE" id="PS00107">
    <property type="entry name" value="PROTEIN_KINASE_ATP"/>
    <property type="match status" value="1"/>
</dbReference>
<evidence type="ECO:0000256" key="10">
    <source>
        <dbReference type="RuleBase" id="RU000304"/>
    </source>
</evidence>
<feature type="coiled-coil region" evidence="11">
    <location>
        <begin position="5"/>
        <end position="39"/>
    </location>
</feature>
<evidence type="ECO:0000256" key="9">
    <source>
        <dbReference type="PROSITE-ProRule" id="PRU10141"/>
    </source>
</evidence>
<comment type="catalytic activity">
    <reaction evidence="1">
        <text>S-ubiquitinyl-[E2 ubiquitin-conjugating enzyme]-L-cysteine + [acceptor protein]-L-lysine = [E2 ubiquitin-conjugating enzyme]-L-cysteine + N(6)-ubiquitinyl-[acceptor protein]-L-lysine.</text>
        <dbReference type="EC" id="2.3.2.27"/>
    </reaction>
</comment>
<evidence type="ECO:0000256" key="2">
    <source>
        <dbReference type="ARBA" id="ARBA00012483"/>
    </source>
</evidence>
<dbReference type="Pfam" id="PF00069">
    <property type="entry name" value="Pkinase"/>
    <property type="match status" value="1"/>
</dbReference>
<dbReference type="InterPro" id="IPR051348">
    <property type="entry name" value="U-box_ubiquitin_ligases"/>
</dbReference>
<dbReference type="PANTHER" id="PTHR45647">
    <property type="entry name" value="OS02G0152300 PROTEIN"/>
    <property type="match status" value="1"/>
</dbReference>
<keyword evidence="8 9" id="KW-0067">ATP-binding</keyword>
<dbReference type="EC" id="2.3.2.27" evidence="2"/>
<evidence type="ECO:0000256" key="3">
    <source>
        <dbReference type="ARBA" id="ARBA00022527"/>
    </source>
</evidence>
<dbReference type="FunFam" id="3.30.200.20:FF:000039">
    <property type="entry name" value="receptor-like protein kinase FERONIA"/>
    <property type="match status" value="1"/>
</dbReference>
<evidence type="ECO:0000259" key="12">
    <source>
        <dbReference type="PROSITE" id="PS50011"/>
    </source>
</evidence>
<dbReference type="Proteomes" id="UP001324115">
    <property type="component" value="Unassembled WGS sequence"/>
</dbReference>
<dbReference type="PROSITE" id="PS50011">
    <property type="entry name" value="PROTEIN_KINASE_DOM"/>
    <property type="match status" value="1"/>
</dbReference>
<evidence type="ECO:0000256" key="4">
    <source>
        <dbReference type="ARBA" id="ARBA00022679"/>
    </source>
</evidence>
<keyword evidence="6" id="KW-0418">Kinase</keyword>
<comment type="similarity">
    <text evidence="10">Belongs to the protein kinase superfamily.</text>
</comment>
<evidence type="ECO:0000256" key="6">
    <source>
        <dbReference type="ARBA" id="ARBA00022777"/>
    </source>
</evidence>
<feature type="binding site" evidence="9">
    <location>
        <position position="94"/>
    </location>
    <ligand>
        <name>ATP</name>
        <dbReference type="ChEBI" id="CHEBI:30616"/>
    </ligand>
</feature>
<sequence length="348" mass="39399">MMEEARIVKEEKTLLKSQYEELKKTTDELQIKLALKEAEELRRKQAGDSRHMTKFSLSEIEKATQGFNESLRIGIGGYGSVYKGSLCQKEVAIKRLNSNSKQGPAEFEKEVQVLSQLSHPNIVRLIGYCSEAFMLVYEYLPNGSLEDWLKCKNKRPPLPLQARIRIAIELCSVLIYLHSREPHSIVHADLKPDNILLDANLESKLGDFGMCRILCREMLSNNTTLSHFTIPKGTIPYIDPAFIYSERLTRNSDVYSFGIILLRLLTGRPAADIAKDVQDVLDAGNLKSLLDPLAGDWPYELVQELVHMALRCCDRDPKNRPDLESDVMMVLERTRASWVASSSSGLQD</sequence>
<keyword evidence="14" id="KW-1185">Reference proteome</keyword>
<dbReference type="GO" id="GO:0061630">
    <property type="term" value="F:ubiquitin protein ligase activity"/>
    <property type="evidence" value="ECO:0007669"/>
    <property type="project" value="UniProtKB-EC"/>
</dbReference>
<evidence type="ECO:0000256" key="5">
    <source>
        <dbReference type="ARBA" id="ARBA00022741"/>
    </source>
</evidence>
<keyword evidence="7" id="KW-0833">Ubl conjugation pathway</keyword>
<keyword evidence="3 10" id="KW-0723">Serine/threonine-protein kinase</keyword>
<dbReference type="Gene3D" id="1.10.510.10">
    <property type="entry name" value="Transferase(Phosphotransferase) domain 1"/>
    <property type="match status" value="1"/>
</dbReference>
<dbReference type="PIRSF" id="PIRSF000654">
    <property type="entry name" value="Integrin-linked_kinase"/>
    <property type="match status" value="1"/>
</dbReference>
<protein>
    <recommendedName>
        <fullName evidence="2">RING-type E3 ubiquitin transferase</fullName>
        <ecNumber evidence="2">2.3.2.27</ecNumber>
    </recommendedName>
</protein>
<dbReference type="SMART" id="SM00220">
    <property type="entry name" value="S_TKc"/>
    <property type="match status" value="1"/>
</dbReference>
<dbReference type="GO" id="GO:0005524">
    <property type="term" value="F:ATP binding"/>
    <property type="evidence" value="ECO:0007669"/>
    <property type="project" value="UniProtKB-UniRule"/>
</dbReference>
<evidence type="ECO:0000313" key="13">
    <source>
        <dbReference type="EMBL" id="KAK4568596.1"/>
    </source>
</evidence>
<dbReference type="Gene3D" id="3.30.200.20">
    <property type="entry name" value="Phosphorylase Kinase, domain 1"/>
    <property type="match status" value="1"/>
</dbReference>
<dbReference type="GO" id="GO:0004674">
    <property type="term" value="F:protein serine/threonine kinase activity"/>
    <property type="evidence" value="ECO:0007669"/>
    <property type="project" value="UniProtKB-KW"/>
</dbReference>
<feature type="domain" description="Protein kinase" evidence="12">
    <location>
        <begin position="67"/>
        <end position="339"/>
    </location>
</feature>
<accession>A0AAN7IC98</accession>
<dbReference type="PROSITE" id="PS00108">
    <property type="entry name" value="PROTEIN_KINASE_ST"/>
    <property type="match status" value="1"/>
</dbReference>
<dbReference type="InterPro" id="IPR017441">
    <property type="entry name" value="Protein_kinase_ATP_BS"/>
</dbReference>
<evidence type="ECO:0000256" key="11">
    <source>
        <dbReference type="SAM" id="Coils"/>
    </source>
</evidence>
<keyword evidence="4" id="KW-0808">Transferase</keyword>